<evidence type="ECO:0000259" key="1">
    <source>
        <dbReference type="PROSITE" id="PS50097"/>
    </source>
</evidence>
<dbReference type="PROSITE" id="PS51886">
    <property type="entry name" value="TLDC"/>
    <property type="match status" value="1"/>
</dbReference>
<dbReference type="InterPro" id="IPR011333">
    <property type="entry name" value="SKP1/BTB/POZ_sf"/>
</dbReference>
<dbReference type="InterPro" id="IPR011705">
    <property type="entry name" value="BACK"/>
</dbReference>
<name>A0A397THD3_9GLOM</name>
<evidence type="ECO:0008006" key="5">
    <source>
        <dbReference type="Google" id="ProtNLM"/>
    </source>
</evidence>
<dbReference type="GO" id="GO:0005737">
    <property type="term" value="C:cytoplasm"/>
    <property type="evidence" value="ECO:0007669"/>
    <property type="project" value="TreeGrafter"/>
</dbReference>
<dbReference type="PROSITE" id="PS50097">
    <property type="entry name" value="BTB"/>
    <property type="match status" value="1"/>
</dbReference>
<dbReference type="SMART" id="SM00225">
    <property type="entry name" value="BTB"/>
    <property type="match status" value="1"/>
</dbReference>
<evidence type="ECO:0000313" key="3">
    <source>
        <dbReference type="EMBL" id="RIA94284.1"/>
    </source>
</evidence>
<dbReference type="AlphaFoldDB" id="A0A397THD3"/>
<dbReference type="InterPro" id="IPR000210">
    <property type="entry name" value="BTB/POZ_dom"/>
</dbReference>
<evidence type="ECO:0000259" key="2">
    <source>
        <dbReference type="PROSITE" id="PS51886"/>
    </source>
</evidence>
<dbReference type="SMART" id="SM00584">
    <property type="entry name" value="TLDc"/>
    <property type="match status" value="1"/>
</dbReference>
<feature type="domain" description="BTB" evidence="1">
    <location>
        <begin position="24"/>
        <end position="97"/>
    </location>
</feature>
<keyword evidence="4" id="KW-1185">Reference proteome</keyword>
<dbReference type="PANTHER" id="PTHR46306:SF1">
    <property type="entry name" value="BTB_POZ DOMAIN-CONTAINING PROTEIN 9"/>
    <property type="match status" value="1"/>
</dbReference>
<protein>
    <recommendedName>
        <fullName evidence="5">BTB/POZ domain-containing protein</fullName>
    </recommendedName>
</protein>
<feature type="domain" description="TLDc" evidence="2">
    <location>
        <begin position="284"/>
        <end position="460"/>
    </location>
</feature>
<dbReference type="CDD" id="cd18186">
    <property type="entry name" value="BTB_POZ_ZBTB_KLHL-like"/>
    <property type="match status" value="1"/>
</dbReference>
<dbReference type="Pfam" id="PF07707">
    <property type="entry name" value="BACK"/>
    <property type="match status" value="1"/>
</dbReference>
<dbReference type="Proteomes" id="UP000265703">
    <property type="component" value="Unassembled WGS sequence"/>
</dbReference>
<accession>A0A397THD3</accession>
<gene>
    <name evidence="3" type="ORF">C1645_818279</name>
</gene>
<dbReference type="PANTHER" id="PTHR46306">
    <property type="entry name" value="BTB/POZ DOMAIN-CONTAINING PROTEIN 9"/>
    <property type="match status" value="1"/>
</dbReference>
<dbReference type="EMBL" id="QKYT01000085">
    <property type="protein sequence ID" value="RIA94284.1"/>
    <property type="molecule type" value="Genomic_DNA"/>
</dbReference>
<dbReference type="InterPro" id="IPR006571">
    <property type="entry name" value="TLDc_dom"/>
</dbReference>
<dbReference type="InterPro" id="IPR052407">
    <property type="entry name" value="BTB_POZ_domain_cont_9"/>
</dbReference>
<evidence type="ECO:0000313" key="4">
    <source>
        <dbReference type="Proteomes" id="UP000265703"/>
    </source>
</evidence>
<proteinExistence type="predicted"/>
<reference evidence="3 4" key="1">
    <citation type="submission" date="2018-06" db="EMBL/GenBank/DDBJ databases">
        <title>Comparative genomics reveals the genomic features of Rhizophagus irregularis, R. cerebriforme, R. diaphanum and Gigaspora rosea, and their symbiotic lifestyle signature.</title>
        <authorList>
            <person name="Morin E."/>
            <person name="San Clemente H."/>
            <person name="Chen E.C.H."/>
            <person name="De La Providencia I."/>
            <person name="Hainaut M."/>
            <person name="Kuo A."/>
            <person name="Kohler A."/>
            <person name="Murat C."/>
            <person name="Tang N."/>
            <person name="Roy S."/>
            <person name="Loubradou J."/>
            <person name="Henrissat B."/>
            <person name="Grigoriev I.V."/>
            <person name="Corradi N."/>
            <person name="Roux C."/>
            <person name="Martin F.M."/>
        </authorList>
    </citation>
    <scope>NUCLEOTIDE SEQUENCE [LARGE SCALE GENOMIC DNA]</scope>
    <source>
        <strain evidence="3 4">DAOM 227022</strain>
    </source>
</reference>
<sequence>MDDIKFLPKLSQNLLEILEDDEYYDITIEVGSDPYVKIFRAHIVILIYRSPYFRRILSTNKKKNDGILTHIKLPNILPDIFQIILRYIYGGKISLVEYETSDIIKILSAANELNLQELIPYLQSFLIKNKKDWMEQNLCLIYQMSFENDSYLKFQEFCTELIPKQPEKIFDSPDFTSISEKSLTSLIQYDNLQMSEFQIWEYVFKWSIAQNPELPSDISNYSNDDFNALKNTIQQCIPYIKFMEFTSREFSEGVFPYKKVIPKELRRKVTRYFLDPNNQNIDSEIITTQRAKLISKWIDKLEINNRIKYSYEFKLIFRGSRDGFAPKKFHGTCDNKMHTVTIIKVKDSNEILGGYNPIEWKPNEGFGITKDSFIFSFKNDDNDDNIVLSRVENENENEAIKYCQSYGPSFGDGDLKLYTHRSYIYSDEFVGYCKKNSYEKKIRETEDKFIVDEYEIFEIKRID</sequence>
<dbReference type="Pfam" id="PF00651">
    <property type="entry name" value="BTB"/>
    <property type="match status" value="1"/>
</dbReference>
<dbReference type="OrthoDB" id="2306753at2759"/>
<dbReference type="Gene3D" id="3.30.710.10">
    <property type="entry name" value="Potassium Channel Kv1.1, Chain A"/>
    <property type="match status" value="1"/>
</dbReference>
<dbReference type="SUPFAM" id="SSF54695">
    <property type="entry name" value="POZ domain"/>
    <property type="match status" value="1"/>
</dbReference>
<dbReference type="Pfam" id="PF07534">
    <property type="entry name" value="TLD"/>
    <property type="match status" value="1"/>
</dbReference>
<organism evidence="3 4">
    <name type="scientific">Glomus cerebriforme</name>
    <dbReference type="NCBI Taxonomy" id="658196"/>
    <lineage>
        <taxon>Eukaryota</taxon>
        <taxon>Fungi</taxon>
        <taxon>Fungi incertae sedis</taxon>
        <taxon>Mucoromycota</taxon>
        <taxon>Glomeromycotina</taxon>
        <taxon>Glomeromycetes</taxon>
        <taxon>Glomerales</taxon>
        <taxon>Glomeraceae</taxon>
        <taxon>Glomus</taxon>
    </lineage>
</organism>
<comment type="caution">
    <text evidence="3">The sequence shown here is derived from an EMBL/GenBank/DDBJ whole genome shotgun (WGS) entry which is preliminary data.</text>
</comment>
<dbReference type="Gene3D" id="1.25.40.420">
    <property type="match status" value="1"/>
</dbReference>